<accession>A0A0A1ZL38</accession>
<dbReference type="Pfam" id="PF16258">
    <property type="entry name" value="DUF4912"/>
    <property type="match status" value="1"/>
</dbReference>
<reference evidence="3" key="1">
    <citation type="journal article" date="2014" name="Sci. Data">
        <title>Genomes of diverse isolates of the marine cyanobacterium Prochlorococcus.</title>
        <authorList>
            <person name="Biller S."/>
            <person name="Berube P."/>
            <person name="Thompson J."/>
            <person name="Kelly L."/>
            <person name="Roggensack S."/>
            <person name="Awad L."/>
            <person name="Roache-Johnson K."/>
            <person name="Ding H."/>
            <person name="Giovannoni S.J."/>
            <person name="Moore L.R."/>
            <person name="Chisholm S.W."/>
        </authorList>
    </citation>
    <scope>NUCLEOTIDE SEQUENCE [LARGE SCALE GENOMIC DNA]</scope>
</reference>
<evidence type="ECO:0000313" key="2">
    <source>
        <dbReference type="EMBL" id="KGF90095.1"/>
    </source>
</evidence>
<name>A0A0A1ZL38_PROMR</name>
<dbReference type="Gene3D" id="2.60.40.10">
    <property type="entry name" value="Immunoglobulins"/>
    <property type="match status" value="1"/>
</dbReference>
<gene>
    <name evidence="2" type="ORF">EU93_1959</name>
</gene>
<dbReference type="AlphaFoldDB" id="A0A0A1ZL38"/>
<dbReference type="Proteomes" id="UP000030491">
    <property type="component" value="Unassembled WGS sequence"/>
</dbReference>
<evidence type="ECO:0000313" key="3">
    <source>
        <dbReference type="Proteomes" id="UP000030491"/>
    </source>
</evidence>
<feature type="region of interest" description="Disordered" evidence="1">
    <location>
        <begin position="362"/>
        <end position="381"/>
    </location>
</feature>
<dbReference type="EMBL" id="JNAJ01000018">
    <property type="protein sequence ID" value="KGF90095.1"/>
    <property type="molecule type" value="Genomic_DNA"/>
</dbReference>
<organism evidence="2 3">
    <name type="scientific">Prochlorococcus marinus str. MIT 9116</name>
    <dbReference type="NCBI Taxonomy" id="167544"/>
    <lineage>
        <taxon>Bacteria</taxon>
        <taxon>Bacillati</taxon>
        <taxon>Cyanobacteriota</taxon>
        <taxon>Cyanophyceae</taxon>
        <taxon>Synechococcales</taxon>
        <taxon>Prochlorococcaceae</taxon>
        <taxon>Prochlorococcus</taxon>
    </lineage>
</organism>
<sequence>MAKKKNILIPGKNGDFKVADGIMNKDQLLSLTLRQLRQEASKLSVPLYSRKTKAVLVDLILKYQEKSLKKTNTSAPQQILNNFFESNTPKSGEEVKTNVVFLPRDPDWAYVFWQISDADREKAKSLGANKLCLRLFDASGSDGSNLNQGTLREIAVDSYSTEWYLPIPLADRDYKVELGYKYGFNWMSLAFSSISHVPGSHPSEQILDKFVPFNLDSTSESIPDISNPMASEQNGMHERLYQAATNISLRRKIGSEEFMKNLNSTNDNLTDSGAGNWSSGLNESGTGVVKKRSFWLVADAELIVYGATDPSAKLTIGGEDVPLAADGTFRIQVPFRDGTQKYDIKAIDISGKQQKSISMRFDRTTPLDDTNEKNNAEREWF</sequence>
<dbReference type="InterPro" id="IPR032585">
    <property type="entry name" value="DUF4912"/>
</dbReference>
<protein>
    <recommendedName>
        <fullName evidence="4">DUF4912 domain-containing protein</fullName>
    </recommendedName>
</protein>
<evidence type="ECO:0008006" key="4">
    <source>
        <dbReference type="Google" id="ProtNLM"/>
    </source>
</evidence>
<dbReference type="InterPro" id="IPR013783">
    <property type="entry name" value="Ig-like_fold"/>
</dbReference>
<proteinExistence type="predicted"/>
<comment type="caution">
    <text evidence="2">The sequence shown here is derived from an EMBL/GenBank/DDBJ whole genome shotgun (WGS) entry which is preliminary data.</text>
</comment>
<evidence type="ECO:0000256" key="1">
    <source>
        <dbReference type="SAM" id="MobiDB-lite"/>
    </source>
</evidence>